<sequence>MSELSAADGSSLHLPAPEVDALADGALAVADAPYGATVRVAPYPGMAKGDVVTVNFGSLYADVSPVSTSWVGREMAFVVPPDVLAAALEPVAVSYAVARSSGGAATSEGVTVRVVR</sequence>
<comment type="caution">
    <text evidence="1">The sequence shown here is derived from an EMBL/GenBank/DDBJ whole genome shotgun (WGS) entry which is preliminary data.</text>
</comment>
<evidence type="ECO:0000313" key="1">
    <source>
        <dbReference type="EMBL" id="MBB5936889.1"/>
    </source>
</evidence>
<proteinExistence type="predicted"/>
<dbReference type="AlphaFoldDB" id="A0A7W9QB50"/>
<dbReference type="EMBL" id="JACHJL010000009">
    <property type="protein sequence ID" value="MBB5936889.1"/>
    <property type="molecule type" value="Genomic_DNA"/>
</dbReference>
<evidence type="ECO:0000313" key="2">
    <source>
        <dbReference type="Proteomes" id="UP000588098"/>
    </source>
</evidence>
<organism evidence="1 2">
    <name type="scientific">Streptomyces zagrosensis</name>
    <dbReference type="NCBI Taxonomy" id="1042984"/>
    <lineage>
        <taxon>Bacteria</taxon>
        <taxon>Bacillati</taxon>
        <taxon>Actinomycetota</taxon>
        <taxon>Actinomycetes</taxon>
        <taxon>Kitasatosporales</taxon>
        <taxon>Streptomycetaceae</taxon>
        <taxon>Streptomyces</taxon>
    </lineage>
</organism>
<name>A0A7W9QB50_9ACTN</name>
<gene>
    <name evidence="1" type="ORF">FHS42_003966</name>
</gene>
<dbReference type="RefSeq" id="WP_184573422.1">
    <property type="nucleotide sequence ID" value="NZ_JACHJL010000009.1"/>
</dbReference>
<dbReference type="Proteomes" id="UP000588098">
    <property type="component" value="Unassembled WGS sequence"/>
</dbReference>
<accession>A0A7W9QB50</accession>
<protein>
    <submittedName>
        <fullName evidence="1">Uncharacterized protein</fullName>
    </submittedName>
</protein>
<keyword evidence="2" id="KW-1185">Reference proteome</keyword>
<reference evidence="1 2" key="1">
    <citation type="submission" date="2020-08" db="EMBL/GenBank/DDBJ databases">
        <title>Genomic Encyclopedia of Type Strains, Phase III (KMG-III): the genomes of soil and plant-associated and newly described type strains.</title>
        <authorList>
            <person name="Whitman W."/>
        </authorList>
    </citation>
    <scope>NUCLEOTIDE SEQUENCE [LARGE SCALE GENOMIC DNA]</scope>
    <source>
        <strain evidence="1 2">CECT 8305</strain>
    </source>
</reference>